<dbReference type="GO" id="GO:0006400">
    <property type="term" value="P:tRNA modification"/>
    <property type="evidence" value="ECO:0007669"/>
    <property type="project" value="InterPro"/>
</dbReference>
<protein>
    <submittedName>
        <fullName evidence="5">THUMP domain-containing protein</fullName>
    </submittedName>
</protein>
<dbReference type="InterPro" id="IPR040183">
    <property type="entry name" value="THUMPD1-like"/>
</dbReference>
<keyword evidence="4" id="KW-1185">Reference proteome</keyword>
<dbReference type="SUPFAM" id="SSF143437">
    <property type="entry name" value="THUMP domain-like"/>
    <property type="match status" value="1"/>
</dbReference>
<organism evidence="4 5">
    <name type="scientific">Parastrongyloides trichosuri</name>
    <name type="common">Possum-specific nematode worm</name>
    <dbReference type="NCBI Taxonomy" id="131310"/>
    <lineage>
        <taxon>Eukaryota</taxon>
        <taxon>Metazoa</taxon>
        <taxon>Ecdysozoa</taxon>
        <taxon>Nematoda</taxon>
        <taxon>Chromadorea</taxon>
        <taxon>Rhabditida</taxon>
        <taxon>Tylenchina</taxon>
        <taxon>Panagrolaimomorpha</taxon>
        <taxon>Strongyloidoidea</taxon>
        <taxon>Strongyloididae</taxon>
        <taxon>Parastrongyloides</taxon>
    </lineage>
</organism>
<dbReference type="CDD" id="cd11717">
    <property type="entry name" value="THUMP_THUMPD1_like"/>
    <property type="match status" value="1"/>
</dbReference>
<dbReference type="Gene3D" id="3.30.2300.10">
    <property type="entry name" value="THUMP superfamily"/>
    <property type="match status" value="1"/>
</dbReference>
<dbReference type="STRING" id="131310.A0A0N4ZQV7"/>
<dbReference type="InterPro" id="IPR004114">
    <property type="entry name" value="THUMP_dom"/>
</dbReference>
<evidence type="ECO:0000313" key="4">
    <source>
        <dbReference type="Proteomes" id="UP000038045"/>
    </source>
</evidence>
<proteinExistence type="predicted"/>
<dbReference type="PROSITE" id="PS51165">
    <property type="entry name" value="THUMP"/>
    <property type="match status" value="1"/>
</dbReference>
<dbReference type="AlphaFoldDB" id="A0A0N4ZQV7"/>
<dbReference type="Pfam" id="PF02926">
    <property type="entry name" value="THUMP"/>
    <property type="match status" value="1"/>
</dbReference>
<dbReference type="PANTHER" id="PTHR13452">
    <property type="entry name" value="THUMP DOMAIN CONTAINING PROTEIN 1-RELATED"/>
    <property type="match status" value="1"/>
</dbReference>
<reference evidence="5" key="1">
    <citation type="submission" date="2017-02" db="UniProtKB">
        <authorList>
            <consortium name="WormBaseParasite"/>
        </authorList>
    </citation>
    <scope>IDENTIFICATION</scope>
</reference>
<name>A0A0N4ZQV7_PARTI</name>
<feature type="domain" description="THUMP" evidence="3">
    <location>
        <begin position="128"/>
        <end position="242"/>
    </location>
</feature>
<keyword evidence="2" id="KW-0175">Coiled coil</keyword>
<evidence type="ECO:0000256" key="2">
    <source>
        <dbReference type="SAM" id="Coils"/>
    </source>
</evidence>
<evidence type="ECO:0000313" key="5">
    <source>
        <dbReference type="WBParaSite" id="PTRK_0001089800.1"/>
    </source>
</evidence>
<dbReference type="PANTHER" id="PTHR13452:SF10">
    <property type="entry name" value="THUMP DOMAIN-CONTAINING PROTEIN 1"/>
    <property type="match status" value="1"/>
</dbReference>
<sequence length="278" mass="32163">MVEPPKKRRRQNYNGKGVNSKKVESGIYGLFFTCDGHEKEAIGEAKNLIDFAVQEIGVVKINEKTNDNDKKEDIDLADALEKEINEENNKNKKGNKAWSRQKPTGCKNCLFLTTPQIDDNKDVYKICDEIVKKCQESFNTRFLQKIMPVEMTCDVDEESIKENIKTLILEHFDEESWMGYKPTYAINFRARNTDKIKRDWIIEVIGIFIKENFPNCKVNLNKPDLMININVICKSVFLSIVQNYGGRRKLSLRPNSEAELNVKVNEKKESVKEDKNSE</sequence>
<feature type="coiled-coil region" evidence="2">
    <location>
        <begin position="70"/>
        <end position="97"/>
    </location>
</feature>
<dbReference type="GO" id="GO:0003723">
    <property type="term" value="F:RNA binding"/>
    <property type="evidence" value="ECO:0007669"/>
    <property type="project" value="UniProtKB-UniRule"/>
</dbReference>
<dbReference type="SMART" id="SM00981">
    <property type="entry name" value="THUMP"/>
    <property type="match status" value="1"/>
</dbReference>
<evidence type="ECO:0000256" key="1">
    <source>
        <dbReference type="PROSITE-ProRule" id="PRU00529"/>
    </source>
</evidence>
<accession>A0A0N4ZQV7</accession>
<dbReference type="WBParaSite" id="PTRK_0001089800.1">
    <property type="protein sequence ID" value="PTRK_0001089800.1"/>
    <property type="gene ID" value="PTRK_0001089800"/>
</dbReference>
<evidence type="ECO:0000259" key="3">
    <source>
        <dbReference type="PROSITE" id="PS51165"/>
    </source>
</evidence>
<keyword evidence="1" id="KW-0694">RNA-binding</keyword>
<dbReference type="Proteomes" id="UP000038045">
    <property type="component" value="Unplaced"/>
</dbReference>